<evidence type="ECO:0000313" key="3">
    <source>
        <dbReference type="Proteomes" id="UP001501842"/>
    </source>
</evidence>
<feature type="compositionally biased region" description="Basic and acidic residues" evidence="1">
    <location>
        <begin position="321"/>
        <end position="330"/>
    </location>
</feature>
<name>A0ABN3UUE6_9ACTN</name>
<gene>
    <name evidence="2" type="ORF">GCM10010439_73320</name>
</gene>
<comment type="caution">
    <text evidence="2">The sequence shown here is derived from an EMBL/GenBank/DDBJ whole genome shotgun (WGS) entry which is preliminary data.</text>
</comment>
<protein>
    <submittedName>
        <fullName evidence="2">Uncharacterized protein</fullName>
    </submittedName>
</protein>
<dbReference type="EMBL" id="BAAATZ010000043">
    <property type="protein sequence ID" value="GAA2738632.1"/>
    <property type="molecule type" value="Genomic_DNA"/>
</dbReference>
<organism evidence="2 3">
    <name type="scientific">Actinocorallia aurantiaca</name>
    <dbReference type="NCBI Taxonomy" id="46204"/>
    <lineage>
        <taxon>Bacteria</taxon>
        <taxon>Bacillati</taxon>
        <taxon>Actinomycetota</taxon>
        <taxon>Actinomycetes</taxon>
        <taxon>Streptosporangiales</taxon>
        <taxon>Thermomonosporaceae</taxon>
        <taxon>Actinocorallia</taxon>
    </lineage>
</organism>
<feature type="region of interest" description="Disordered" evidence="1">
    <location>
        <begin position="316"/>
        <end position="337"/>
    </location>
</feature>
<reference evidence="2 3" key="1">
    <citation type="journal article" date="2019" name="Int. J. Syst. Evol. Microbiol.">
        <title>The Global Catalogue of Microorganisms (GCM) 10K type strain sequencing project: providing services to taxonomists for standard genome sequencing and annotation.</title>
        <authorList>
            <consortium name="The Broad Institute Genomics Platform"/>
            <consortium name="The Broad Institute Genome Sequencing Center for Infectious Disease"/>
            <person name="Wu L."/>
            <person name="Ma J."/>
        </authorList>
    </citation>
    <scope>NUCLEOTIDE SEQUENCE [LARGE SCALE GENOMIC DNA]</scope>
    <source>
        <strain evidence="2 3">JCM 8201</strain>
    </source>
</reference>
<evidence type="ECO:0000313" key="2">
    <source>
        <dbReference type="EMBL" id="GAA2738632.1"/>
    </source>
</evidence>
<keyword evidence="3" id="KW-1185">Reference proteome</keyword>
<accession>A0ABN3UUE6</accession>
<sequence>MRKITVQAGPMAGFAAHSATEGADIRVVQQGFCFADTPEFYLFINQIEEEFLAPAGILGDQLTKFIVVQHADASADVFIDIEFIVEGVVTRDVEAGEPVLVSDISKIETCRIEGISIRPDDSVVCAIKMGWKYGLYFDFRRKTSEQEVWQQLGQLCNTLHTDRSIANIQRRVLRDRKPHIITEGKTDWKHLEAARRVLEPTLVLGYAQSEAPFGDAELLRLCRRIAEFGPENRSKVIAIFDRDNPDIVRDLARQGNIDSYQVWGNNVYSLALPVPVHRQSCPHVCIEMLYSDDDLVRRDIHGRRLYFEDELERATTPQGSFERHRPRESGRQQGQARKLFSGRARLVLDDNGRQVAMTKSDFANHVYDQDTGFDDIDFSGFRKTFDLIKAILAIDAVLPS</sequence>
<proteinExistence type="predicted"/>
<dbReference type="RefSeq" id="WP_344458252.1">
    <property type="nucleotide sequence ID" value="NZ_BAAATZ010000043.1"/>
</dbReference>
<dbReference type="Proteomes" id="UP001501842">
    <property type="component" value="Unassembled WGS sequence"/>
</dbReference>
<evidence type="ECO:0000256" key="1">
    <source>
        <dbReference type="SAM" id="MobiDB-lite"/>
    </source>
</evidence>